<protein>
    <recommendedName>
        <fullName evidence="11 12">4-hydroxybenzoate octaprenyltransferase</fullName>
        <ecNumber evidence="11 12">2.5.1.39</ecNumber>
    </recommendedName>
    <alternativeName>
        <fullName evidence="11">4-HB polyprenyltransferase</fullName>
    </alternativeName>
</protein>
<dbReference type="PANTHER" id="PTHR11048">
    <property type="entry name" value="PRENYLTRANSFERASES"/>
    <property type="match status" value="1"/>
</dbReference>
<keyword evidence="7 11" id="KW-0831">Ubiquinone biosynthesis</keyword>
<comment type="function">
    <text evidence="11">Catalyzes the prenylation of para-hydroxybenzoate (PHB) with an all-trans polyprenyl group. Mediates the second step in the final reaction sequence of ubiquinone-8 (UQ-8) biosynthesis, which is the condensation of the polyisoprenoid side chain with PHB, generating the first membrane-bound Q intermediate 3-octaprenyl-4-hydroxybenzoate.</text>
</comment>
<dbReference type="NCBIfam" id="TIGR01474">
    <property type="entry name" value="ubiA_proteo"/>
    <property type="match status" value="1"/>
</dbReference>
<evidence type="ECO:0000256" key="5">
    <source>
        <dbReference type="ARBA" id="ARBA00022519"/>
    </source>
</evidence>
<dbReference type="RefSeq" id="WP_271088411.1">
    <property type="nucleotide sequence ID" value="NZ_JAPJZH010000003.1"/>
</dbReference>
<name>A0ABT4VJG6_9HYPH</name>
<evidence type="ECO:0000256" key="11">
    <source>
        <dbReference type="HAMAP-Rule" id="MF_01635"/>
    </source>
</evidence>
<feature type="transmembrane region" description="Helical" evidence="11">
    <location>
        <begin position="70"/>
        <end position="89"/>
    </location>
</feature>
<dbReference type="Gene3D" id="1.10.357.140">
    <property type="entry name" value="UbiA prenyltransferase"/>
    <property type="match status" value="1"/>
</dbReference>
<proteinExistence type="inferred from homology"/>
<dbReference type="Proteomes" id="UP001148313">
    <property type="component" value="Unassembled WGS sequence"/>
</dbReference>
<gene>
    <name evidence="11 13" type="primary">ubiA</name>
    <name evidence="13" type="ORF">OOZ53_05840</name>
</gene>
<keyword evidence="5 11" id="KW-0997">Cell inner membrane</keyword>
<evidence type="ECO:0000313" key="13">
    <source>
        <dbReference type="EMBL" id="MDA4844861.1"/>
    </source>
</evidence>
<feature type="transmembrane region" description="Helical" evidence="11">
    <location>
        <begin position="240"/>
        <end position="260"/>
    </location>
</feature>
<evidence type="ECO:0000256" key="8">
    <source>
        <dbReference type="ARBA" id="ARBA00022692"/>
    </source>
</evidence>
<comment type="cofactor">
    <cofactor evidence="1 11">
        <name>Mg(2+)</name>
        <dbReference type="ChEBI" id="CHEBI:18420"/>
    </cofactor>
</comment>
<feature type="transmembrane region" description="Helical" evidence="11">
    <location>
        <begin position="298"/>
        <end position="318"/>
    </location>
</feature>
<accession>A0ABT4VJG6</accession>
<dbReference type="Pfam" id="PF01040">
    <property type="entry name" value="UbiA"/>
    <property type="match status" value="1"/>
</dbReference>
<dbReference type="GO" id="GO:0008412">
    <property type="term" value="F:4-hydroxybenzoate polyprenyltransferase activity"/>
    <property type="evidence" value="ECO:0007669"/>
    <property type="project" value="UniProtKB-EC"/>
</dbReference>
<dbReference type="InterPro" id="IPR044878">
    <property type="entry name" value="UbiA_sf"/>
</dbReference>
<evidence type="ECO:0000256" key="10">
    <source>
        <dbReference type="ARBA" id="ARBA00023136"/>
    </source>
</evidence>
<evidence type="ECO:0000256" key="6">
    <source>
        <dbReference type="ARBA" id="ARBA00022679"/>
    </source>
</evidence>
<comment type="caution">
    <text evidence="13">The sequence shown here is derived from an EMBL/GenBank/DDBJ whole genome shotgun (WGS) entry which is preliminary data.</text>
</comment>
<dbReference type="PANTHER" id="PTHR11048:SF28">
    <property type="entry name" value="4-HYDROXYBENZOATE POLYPRENYLTRANSFERASE, MITOCHONDRIAL"/>
    <property type="match status" value="1"/>
</dbReference>
<dbReference type="PROSITE" id="PS00943">
    <property type="entry name" value="UBIA"/>
    <property type="match status" value="1"/>
</dbReference>
<comment type="pathway">
    <text evidence="11">Cofactor biosynthesis; ubiquinone biosynthesis.</text>
</comment>
<keyword evidence="4 11" id="KW-1003">Cell membrane</keyword>
<keyword evidence="11" id="KW-0460">Magnesium</keyword>
<dbReference type="EMBL" id="JAPJZH010000003">
    <property type="protein sequence ID" value="MDA4844861.1"/>
    <property type="molecule type" value="Genomic_DNA"/>
</dbReference>
<keyword evidence="6 11" id="KW-0808">Transferase</keyword>
<dbReference type="InterPro" id="IPR039653">
    <property type="entry name" value="Prenyltransferase"/>
</dbReference>
<dbReference type="HAMAP" id="MF_01635">
    <property type="entry name" value="UbiA"/>
    <property type="match status" value="1"/>
</dbReference>
<comment type="subcellular location">
    <subcellularLocation>
        <location evidence="11">Cell inner membrane</location>
        <topology evidence="11">Multi-pass membrane protein</topology>
    </subcellularLocation>
    <subcellularLocation>
        <location evidence="2">Membrane</location>
        <topology evidence="2">Multi-pass membrane protein</topology>
    </subcellularLocation>
</comment>
<keyword evidence="10 11" id="KW-0472">Membrane</keyword>
<feature type="transmembrane region" description="Helical" evidence="11">
    <location>
        <begin position="266"/>
        <end position="286"/>
    </location>
</feature>
<dbReference type="InterPro" id="IPR030470">
    <property type="entry name" value="UbiA_prenylTrfase_CS"/>
</dbReference>
<evidence type="ECO:0000256" key="7">
    <source>
        <dbReference type="ARBA" id="ARBA00022688"/>
    </source>
</evidence>
<comment type="similarity">
    <text evidence="3 11">Belongs to the UbiA prenyltransferase family.</text>
</comment>
<keyword evidence="8 11" id="KW-0812">Transmembrane</keyword>
<evidence type="ECO:0000256" key="12">
    <source>
        <dbReference type="NCBIfam" id="TIGR01474"/>
    </source>
</evidence>
<feature type="transmembrane region" description="Helical" evidence="11">
    <location>
        <begin position="171"/>
        <end position="191"/>
    </location>
</feature>
<dbReference type="EC" id="2.5.1.39" evidence="11 12"/>
<dbReference type="InterPro" id="IPR006370">
    <property type="entry name" value="HB_polyprenyltransferase-like"/>
</dbReference>
<keyword evidence="9 11" id="KW-1133">Transmembrane helix</keyword>
<feature type="transmembrane region" description="Helical" evidence="11">
    <location>
        <begin position="131"/>
        <end position="159"/>
    </location>
</feature>
<evidence type="ECO:0000256" key="9">
    <source>
        <dbReference type="ARBA" id="ARBA00022989"/>
    </source>
</evidence>
<evidence type="ECO:0000256" key="2">
    <source>
        <dbReference type="ARBA" id="ARBA00004141"/>
    </source>
</evidence>
<comment type="catalytic activity">
    <reaction evidence="11">
        <text>all-trans-octaprenyl diphosphate + 4-hydroxybenzoate = 4-hydroxy-3-(all-trans-octaprenyl)benzoate + diphosphate</text>
        <dbReference type="Rhea" id="RHEA:27782"/>
        <dbReference type="ChEBI" id="CHEBI:1617"/>
        <dbReference type="ChEBI" id="CHEBI:17879"/>
        <dbReference type="ChEBI" id="CHEBI:33019"/>
        <dbReference type="ChEBI" id="CHEBI:57711"/>
        <dbReference type="EC" id="2.5.1.39"/>
    </reaction>
</comment>
<keyword evidence="14" id="KW-1185">Reference proteome</keyword>
<organism evidence="13 14">
    <name type="scientific">Hoeflea poritis</name>
    <dbReference type="NCBI Taxonomy" id="2993659"/>
    <lineage>
        <taxon>Bacteria</taxon>
        <taxon>Pseudomonadati</taxon>
        <taxon>Pseudomonadota</taxon>
        <taxon>Alphaproteobacteria</taxon>
        <taxon>Hyphomicrobiales</taxon>
        <taxon>Rhizobiaceae</taxon>
        <taxon>Hoeflea</taxon>
    </lineage>
</organism>
<dbReference type="CDD" id="cd13959">
    <property type="entry name" value="PT_UbiA_COQ2"/>
    <property type="match status" value="1"/>
</dbReference>
<reference evidence="13" key="1">
    <citation type="submission" date="2022-11" db="EMBL/GenBank/DDBJ databases">
        <title>Hoeflea poritis sp. nov., isolated from scleractinian coral Porites lutea.</title>
        <authorList>
            <person name="Zhang G."/>
            <person name="Wei Q."/>
            <person name="Cai L."/>
        </authorList>
    </citation>
    <scope>NUCLEOTIDE SEQUENCE</scope>
    <source>
        <strain evidence="13">E7-10</strain>
    </source>
</reference>
<evidence type="ECO:0000256" key="3">
    <source>
        <dbReference type="ARBA" id="ARBA00005985"/>
    </source>
</evidence>
<sequence length="319" mass="34759">MQDLSTETGRVADAPSDNLAYRLLPPWLWPYAQLARWDRPIGWQLLLWPCWWSTMLAANAQTLSGPLQPGLVIGHLLLFLIGAVAMRGAGCTYNDLVDHDIDMQVARTRSRPLPSGRVTRMQAKVFMVVQAFVGLVVLLQFNLFAIVLGICSLAVVAIYPFAKRFTDWPQFFLGLAFSWGALMGWAGAFGSLGTAPVALYVGAVLWTIGYDTLYAHQDKEDDALIGVRSTARLFGDRTKAWLTGIYAASIFFIALSIWLAGASWPAYAGLAVAGLMLAWQIAVVDIDDGDQCLALFKSNNRVGLAIFLGLCAGVGVNLI</sequence>
<dbReference type="InterPro" id="IPR000537">
    <property type="entry name" value="UbiA_prenyltransferase"/>
</dbReference>
<evidence type="ECO:0000256" key="4">
    <source>
        <dbReference type="ARBA" id="ARBA00022475"/>
    </source>
</evidence>
<evidence type="ECO:0000256" key="1">
    <source>
        <dbReference type="ARBA" id="ARBA00001946"/>
    </source>
</evidence>
<evidence type="ECO:0000313" key="14">
    <source>
        <dbReference type="Proteomes" id="UP001148313"/>
    </source>
</evidence>
<dbReference type="Gene3D" id="1.20.120.1780">
    <property type="entry name" value="UbiA prenyltransferase"/>
    <property type="match status" value="1"/>
</dbReference>